<gene>
    <name evidence="1" type="ORF">SAMN04489868_10532</name>
</gene>
<reference evidence="1 2" key="1">
    <citation type="submission" date="2016-10" db="EMBL/GenBank/DDBJ databases">
        <authorList>
            <person name="de Groot N.N."/>
        </authorList>
    </citation>
    <scope>NUCLEOTIDE SEQUENCE [LARGE SCALE GENOMIC DNA]</scope>
    <source>
        <strain evidence="1 2">DSM 27630</strain>
    </source>
</reference>
<sequence>MLTFEEKKAVFDGFSELRAVPVSLQRINYHFDESAVEKTIVVRYLHPNGNAFVYAGYLPKEETKDGYVSVREASAEEIKQLVDKAIAHLRKTKDGYEEGYQELWISEKGEKLFLRYDNPMWLIVLENNQIETVFKTKEAAEGYLMDEGFFEAAIK</sequence>
<protein>
    <submittedName>
        <fullName evidence="1">Uncharacterized protein</fullName>
    </submittedName>
</protein>
<dbReference type="AlphaFoldDB" id="A0A1I3BAK1"/>
<evidence type="ECO:0000313" key="2">
    <source>
        <dbReference type="Proteomes" id="UP000198668"/>
    </source>
</evidence>
<dbReference type="EMBL" id="FOQE01000005">
    <property type="protein sequence ID" value="SFH59323.1"/>
    <property type="molecule type" value="Genomic_DNA"/>
</dbReference>
<evidence type="ECO:0000313" key="1">
    <source>
        <dbReference type="EMBL" id="SFH59323.1"/>
    </source>
</evidence>
<proteinExistence type="predicted"/>
<dbReference type="Proteomes" id="UP000198668">
    <property type="component" value="Unassembled WGS sequence"/>
</dbReference>
<accession>A0A1I3BAK1</accession>
<name>A0A1I3BAK1_9LACT</name>
<keyword evidence="2" id="KW-1185">Reference proteome</keyword>
<dbReference type="OrthoDB" id="2360619at2"/>
<organism evidence="1 2">
    <name type="scientific">Pisciglobus halotolerans</name>
    <dbReference type="NCBI Taxonomy" id="745365"/>
    <lineage>
        <taxon>Bacteria</taxon>
        <taxon>Bacillati</taxon>
        <taxon>Bacillota</taxon>
        <taxon>Bacilli</taxon>
        <taxon>Lactobacillales</taxon>
        <taxon>Carnobacteriaceae</taxon>
    </lineage>
</organism>
<dbReference type="RefSeq" id="WP_092091351.1">
    <property type="nucleotide sequence ID" value="NZ_FOQE01000005.1"/>
</dbReference>